<dbReference type="SMART" id="SM00360">
    <property type="entry name" value="RRM"/>
    <property type="match status" value="1"/>
</dbReference>
<dbReference type="PROSITE" id="PS50102">
    <property type="entry name" value="RRM"/>
    <property type="match status" value="1"/>
</dbReference>
<evidence type="ECO:0000259" key="3">
    <source>
        <dbReference type="PROSITE" id="PS50102"/>
    </source>
</evidence>
<feature type="domain" description="RRM" evidence="3">
    <location>
        <begin position="443"/>
        <end position="510"/>
    </location>
</feature>
<dbReference type="PROSITE" id="PS51391">
    <property type="entry name" value="CID"/>
    <property type="match status" value="1"/>
</dbReference>
<dbReference type="EMBL" id="JAKJXO020000008">
    <property type="protein sequence ID" value="KAL1601600.1"/>
    <property type="molecule type" value="Genomic_DNA"/>
</dbReference>
<dbReference type="InterPro" id="IPR051187">
    <property type="entry name" value="Pre-mRNA_3'-end_processing_reg"/>
</dbReference>
<dbReference type="CDD" id="cd16984">
    <property type="entry name" value="CID_Nrd1_like"/>
    <property type="match status" value="1"/>
</dbReference>
<dbReference type="InterPro" id="IPR012677">
    <property type="entry name" value="Nucleotide-bd_a/b_plait_sf"/>
</dbReference>
<feature type="compositionally biased region" description="Polar residues" evidence="2">
    <location>
        <begin position="307"/>
        <end position="320"/>
    </location>
</feature>
<keyword evidence="1" id="KW-0694">RNA-binding</keyword>
<dbReference type="PANTHER" id="PTHR13484">
    <property type="entry name" value="FIP1-LIKE 1 PROTEIN"/>
    <property type="match status" value="1"/>
</dbReference>
<feature type="compositionally biased region" description="Basic and acidic residues" evidence="2">
    <location>
        <begin position="323"/>
        <end position="343"/>
    </location>
</feature>
<sequence length="663" mass="71157">MAAMEELDTLLQSLQALKPPGVTATKIKEITQKSVDNVQSDVLIVQRIAQQFKNSPATHKLGVLYVVDSVVRQWLDRAKKTGQAVSRSAAPGTFASGVQKITDILPLLMTDLSHSAPDSQKEKILKLVEIWERGQTFPKDMLAGFKQQFSSAKTNTFTPTGSPSKNLQASHHTNVLTNPPPVAAPAPAAVVPPQDPSALLAVLAGLGPQQSNPTNPMSVAAPPMPFPQNAAFPPPPPGFAPPPPPAPVVNNIQPNGNAVQPSGVTEMAGQILQAMQAGTISQEQGLQVLNMLAAAQNGGLTVPPSQPVASLQAPQVQNGAQPDRFDQNGSRLRDRSRSPDFNRRRQSPRRSPPARRDSPTYGVYDPNAGSDGNAVNRQDRGDRGRGRGRNRGGRNDHNEYRQRTPPPRRGSGGDNSKAYQNGSPKFIDWDRTLPRDHIKVYSRTLFIGGATGTESDIRSIFSQFGKVQSCIVNQDKRHAFVKMLTRPDALAAKAGMDSTQDPNALSKARQTRWGVGFGPRDCSDYNTGISVIPISRLTDADRKWVLTAEYGGTGGVPLEEGMVIEEPDIEIGAGVSSKGKNPLDLSNTCTAISRRVPPEGGRGRGGFKGGRGGGASEDNNRFRRAEQRPATHDTRHISPRAEQGVAVPPSVPGFGFQLPFQMG</sequence>
<evidence type="ECO:0000256" key="2">
    <source>
        <dbReference type="SAM" id="MobiDB-lite"/>
    </source>
</evidence>
<dbReference type="PANTHER" id="PTHR13484:SF0">
    <property type="entry name" value="PRE-MRNA 3'-END-PROCESSING FACTOR FIP1"/>
    <property type="match status" value="1"/>
</dbReference>
<feature type="region of interest" description="Disordered" evidence="2">
    <location>
        <begin position="593"/>
        <end position="645"/>
    </location>
</feature>
<dbReference type="Pfam" id="PF04818">
    <property type="entry name" value="CID"/>
    <property type="match status" value="1"/>
</dbReference>
<reference evidence="5 6" key="1">
    <citation type="submission" date="2024-02" db="EMBL/GenBank/DDBJ databases">
        <title>De novo assembly and annotation of 12 fungi associated with fruit tree decline syndrome in Ontario, Canada.</title>
        <authorList>
            <person name="Sulman M."/>
            <person name="Ellouze W."/>
            <person name="Ilyukhin E."/>
        </authorList>
    </citation>
    <scope>NUCLEOTIDE SEQUENCE [LARGE SCALE GENOMIC DNA]</scope>
    <source>
        <strain evidence="5 6">M42-189</strain>
    </source>
</reference>
<dbReference type="InterPro" id="IPR035979">
    <property type="entry name" value="RBD_domain_sf"/>
</dbReference>
<feature type="region of interest" description="Disordered" evidence="2">
    <location>
        <begin position="303"/>
        <end position="428"/>
    </location>
</feature>
<dbReference type="InterPro" id="IPR008942">
    <property type="entry name" value="ENTH_VHS"/>
</dbReference>
<feature type="compositionally biased region" description="Basic and acidic residues" evidence="2">
    <location>
        <begin position="393"/>
        <end position="402"/>
    </location>
</feature>
<feature type="compositionally biased region" description="Basic and acidic residues" evidence="2">
    <location>
        <begin position="618"/>
        <end position="636"/>
    </location>
</feature>
<dbReference type="SUPFAM" id="SSF48464">
    <property type="entry name" value="ENTH/VHS domain"/>
    <property type="match status" value="1"/>
</dbReference>
<dbReference type="InterPro" id="IPR048892">
    <property type="entry name" value="Nrd1_Seb1_dom2"/>
</dbReference>
<evidence type="ECO:0000259" key="4">
    <source>
        <dbReference type="PROSITE" id="PS51391"/>
    </source>
</evidence>
<organism evidence="5 6">
    <name type="scientific">Paraconiothyrium brasiliense</name>
    <dbReference type="NCBI Taxonomy" id="300254"/>
    <lineage>
        <taxon>Eukaryota</taxon>
        <taxon>Fungi</taxon>
        <taxon>Dikarya</taxon>
        <taxon>Ascomycota</taxon>
        <taxon>Pezizomycotina</taxon>
        <taxon>Dothideomycetes</taxon>
        <taxon>Pleosporomycetidae</taxon>
        <taxon>Pleosporales</taxon>
        <taxon>Massarineae</taxon>
        <taxon>Didymosphaeriaceae</taxon>
        <taxon>Paraconiothyrium</taxon>
    </lineage>
</organism>
<dbReference type="Pfam" id="PF00076">
    <property type="entry name" value="RRM_1"/>
    <property type="match status" value="1"/>
</dbReference>
<accession>A0ABR3RAY4</accession>
<protein>
    <submittedName>
        <fullName evidence="5">Uncharacterized protein</fullName>
    </submittedName>
</protein>
<dbReference type="SMART" id="SM00582">
    <property type="entry name" value="RPR"/>
    <property type="match status" value="1"/>
</dbReference>
<dbReference type="InterPro" id="IPR006569">
    <property type="entry name" value="CID_dom"/>
</dbReference>
<name>A0ABR3RAY4_9PLEO</name>
<evidence type="ECO:0000256" key="1">
    <source>
        <dbReference type="PROSITE-ProRule" id="PRU00176"/>
    </source>
</evidence>
<evidence type="ECO:0000313" key="6">
    <source>
        <dbReference type="Proteomes" id="UP001521785"/>
    </source>
</evidence>
<dbReference type="Pfam" id="PF21380">
    <property type="entry name" value="Nrd1-Seb1_dom2"/>
    <property type="match status" value="1"/>
</dbReference>
<gene>
    <name evidence="5" type="ORF">SLS60_006515</name>
</gene>
<keyword evidence="6" id="KW-1185">Reference proteome</keyword>
<proteinExistence type="predicted"/>
<comment type="caution">
    <text evidence="5">The sequence shown here is derived from an EMBL/GenBank/DDBJ whole genome shotgun (WGS) entry which is preliminary data.</text>
</comment>
<dbReference type="InterPro" id="IPR000504">
    <property type="entry name" value="RRM_dom"/>
</dbReference>
<feature type="domain" description="CID" evidence="4">
    <location>
        <begin position="1"/>
        <end position="153"/>
    </location>
</feature>
<feature type="compositionally biased region" description="Gly residues" evidence="2">
    <location>
        <begin position="603"/>
        <end position="615"/>
    </location>
</feature>
<dbReference type="Proteomes" id="UP001521785">
    <property type="component" value="Unassembled WGS sequence"/>
</dbReference>
<dbReference type="Gene3D" id="1.25.40.90">
    <property type="match status" value="1"/>
</dbReference>
<dbReference type="Gene3D" id="3.30.70.330">
    <property type="match status" value="1"/>
</dbReference>
<evidence type="ECO:0000313" key="5">
    <source>
        <dbReference type="EMBL" id="KAL1601600.1"/>
    </source>
</evidence>
<dbReference type="SUPFAM" id="SSF54928">
    <property type="entry name" value="RNA-binding domain, RBD"/>
    <property type="match status" value="1"/>
</dbReference>